<keyword evidence="2" id="KW-1185">Reference proteome</keyword>
<evidence type="ECO:0000313" key="1">
    <source>
        <dbReference type="EMBL" id="ACV64911.1"/>
    </source>
</evidence>
<dbReference type="AlphaFoldDB" id="C8VZG6"/>
<accession>C8VZG6</accession>
<gene>
    <name evidence="1" type="ordered locus">Dtox_4244</name>
</gene>
<dbReference type="RefSeq" id="WP_015759581.1">
    <property type="nucleotide sequence ID" value="NC_013216.1"/>
</dbReference>
<dbReference type="Proteomes" id="UP000002217">
    <property type="component" value="Chromosome"/>
</dbReference>
<protein>
    <submittedName>
        <fullName evidence="1">Uncharacterized protein</fullName>
    </submittedName>
</protein>
<reference evidence="1 2" key="1">
    <citation type="journal article" date="2009" name="Stand. Genomic Sci.">
        <title>Complete genome sequence of Desulfotomaculum acetoxidans type strain (5575).</title>
        <authorList>
            <person name="Spring S."/>
            <person name="Lapidus A."/>
            <person name="Schroder M."/>
            <person name="Gleim D."/>
            <person name="Sims D."/>
            <person name="Meincke L."/>
            <person name="Glavina Del Rio T."/>
            <person name="Tice H."/>
            <person name="Copeland A."/>
            <person name="Cheng J.F."/>
            <person name="Lucas S."/>
            <person name="Chen F."/>
            <person name="Nolan M."/>
            <person name="Bruce D."/>
            <person name="Goodwin L."/>
            <person name="Pitluck S."/>
            <person name="Ivanova N."/>
            <person name="Mavromatis K."/>
            <person name="Mikhailova N."/>
            <person name="Pati A."/>
            <person name="Chen A."/>
            <person name="Palaniappan K."/>
            <person name="Land M."/>
            <person name="Hauser L."/>
            <person name="Chang Y.J."/>
            <person name="Jeffries C.D."/>
            <person name="Chain P."/>
            <person name="Saunders E."/>
            <person name="Brettin T."/>
            <person name="Detter J.C."/>
            <person name="Goker M."/>
            <person name="Bristow J."/>
            <person name="Eisen J.A."/>
            <person name="Markowitz V."/>
            <person name="Hugenholtz P."/>
            <person name="Kyrpides N.C."/>
            <person name="Klenk H.P."/>
            <person name="Han C."/>
        </authorList>
    </citation>
    <scope>NUCLEOTIDE SEQUENCE [LARGE SCALE GENOMIC DNA]</scope>
    <source>
        <strain evidence="2">ATCC 49208 / DSM 771 / VKM B-1644</strain>
    </source>
</reference>
<proteinExistence type="predicted"/>
<name>C8VZG6_DESAS</name>
<dbReference type="STRING" id="485916.Dtox_4244"/>
<sequence length="52" mass="6238">MAYLLHFMFQRQGLTPGQFWQKPRGEQIFLIESTKLAIEEENRRRKEGQQDG</sequence>
<dbReference type="EMBL" id="CP001720">
    <property type="protein sequence ID" value="ACV64911.1"/>
    <property type="molecule type" value="Genomic_DNA"/>
</dbReference>
<dbReference type="HOGENOM" id="CLU_214412_0_0_9"/>
<evidence type="ECO:0000313" key="2">
    <source>
        <dbReference type="Proteomes" id="UP000002217"/>
    </source>
</evidence>
<organism evidence="1 2">
    <name type="scientific">Desulfofarcimen acetoxidans (strain ATCC 49208 / DSM 771 / KCTC 5769 / VKM B-1644 / 5575)</name>
    <name type="common">Desulfotomaculum acetoxidans</name>
    <dbReference type="NCBI Taxonomy" id="485916"/>
    <lineage>
        <taxon>Bacteria</taxon>
        <taxon>Bacillati</taxon>
        <taxon>Bacillota</taxon>
        <taxon>Clostridia</taxon>
        <taxon>Eubacteriales</taxon>
        <taxon>Peptococcaceae</taxon>
        <taxon>Desulfofarcimen</taxon>
    </lineage>
</organism>
<dbReference type="OrthoDB" id="2654767at2"/>
<dbReference type="KEGG" id="dae:Dtox_4244"/>